<feature type="compositionally biased region" description="Polar residues" evidence="1">
    <location>
        <begin position="177"/>
        <end position="200"/>
    </location>
</feature>
<proteinExistence type="predicted"/>
<name>A0A6C0FGL6_9ZZZZ</name>
<evidence type="ECO:0000256" key="1">
    <source>
        <dbReference type="SAM" id="MobiDB-lite"/>
    </source>
</evidence>
<dbReference type="AlphaFoldDB" id="A0A6C0FGL6"/>
<organism evidence="2">
    <name type="scientific">viral metagenome</name>
    <dbReference type="NCBI Taxonomy" id="1070528"/>
    <lineage>
        <taxon>unclassified sequences</taxon>
        <taxon>metagenomes</taxon>
        <taxon>organismal metagenomes</taxon>
    </lineage>
</organism>
<accession>A0A6C0FGL6</accession>
<dbReference type="EMBL" id="MN738826">
    <property type="protein sequence ID" value="QHT38145.1"/>
    <property type="molecule type" value="Genomic_DNA"/>
</dbReference>
<feature type="region of interest" description="Disordered" evidence="1">
    <location>
        <begin position="158"/>
        <end position="200"/>
    </location>
</feature>
<reference evidence="2" key="1">
    <citation type="journal article" date="2020" name="Nature">
        <title>Giant virus diversity and host interactions through global metagenomics.</title>
        <authorList>
            <person name="Schulz F."/>
            <person name="Roux S."/>
            <person name="Paez-Espino D."/>
            <person name="Jungbluth S."/>
            <person name="Walsh D.A."/>
            <person name="Denef V.J."/>
            <person name="McMahon K.D."/>
            <person name="Konstantinidis K.T."/>
            <person name="Eloe-Fadrosh E.A."/>
            <person name="Kyrpides N.C."/>
            <person name="Woyke T."/>
        </authorList>
    </citation>
    <scope>NUCLEOTIDE SEQUENCE</scope>
    <source>
        <strain evidence="2">GVMAG-S-ERX556049-19</strain>
    </source>
</reference>
<protein>
    <submittedName>
        <fullName evidence="2">Uncharacterized protein</fullName>
    </submittedName>
</protein>
<evidence type="ECO:0000313" key="2">
    <source>
        <dbReference type="EMBL" id="QHT38145.1"/>
    </source>
</evidence>
<sequence length="200" mass="24658">MAFKFDNSYEKNVYDEWNRTIKRMDSYRIRKQYYPHKMEMYETKKRTLDFIKNGLLKSYKIHKFYFNQTNLKDYFPDNMKDTLKEVRKDINERLQKLTEDRELETHWEKNVKDIMILEKQYLITLFNYYENAYLNKQANDTMVAAQSLLMLQEKKSIKKRTKNENTPIRRSKRIQQKNDPTYQHIRSNWPTNSRMSSAPY</sequence>